<evidence type="ECO:0000259" key="5">
    <source>
        <dbReference type="PROSITE" id="PS50011"/>
    </source>
</evidence>
<evidence type="ECO:0000313" key="7">
    <source>
        <dbReference type="Proteomes" id="UP001470230"/>
    </source>
</evidence>
<dbReference type="PANTHER" id="PTHR24346">
    <property type="entry name" value="MAP/MICROTUBULE AFFINITY-REGULATING KINASE"/>
    <property type="match status" value="1"/>
</dbReference>
<dbReference type="Proteomes" id="UP001470230">
    <property type="component" value="Unassembled WGS sequence"/>
</dbReference>
<dbReference type="InterPro" id="IPR008271">
    <property type="entry name" value="Ser/Thr_kinase_AS"/>
</dbReference>
<evidence type="ECO:0000256" key="3">
    <source>
        <dbReference type="PROSITE-ProRule" id="PRU10141"/>
    </source>
</evidence>
<comment type="similarity">
    <text evidence="4">Belongs to the protein kinase superfamily.</text>
</comment>
<feature type="domain" description="Protein kinase" evidence="5">
    <location>
        <begin position="24"/>
        <end position="276"/>
    </location>
</feature>
<feature type="binding site" evidence="3">
    <location>
        <position position="53"/>
    </location>
    <ligand>
        <name>ATP</name>
        <dbReference type="ChEBI" id="CHEBI:30616"/>
    </ligand>
</feature>
<dbReference type="SMART" id="SM00220">
    <property type="entry name" value="S_TKc"/>
    <property type="match status" value="1"/>
</dbReference>
<reference evidence="6 7" key="1">
    <citation type="submission" date="2024-04" db="EMBL/GenBank/DDBJ databases">
        <title>Tritrichomonas musculus Genome.</title>
        <authorList>
            <person name="Alves-Ferreira E."/>
            <person name="Grigg M."/>
            <person name="Lorenzi H."/>
            <person name="Galac M."/>
        </authorList>
    </citation>
    <scope>NUCLEOTIDE SEQUENCE [LARGE SCALE GENOMIC DNA]</scope>
    <source>
        <strain evidence="6 7">EAF2021</strain>
    </source>
</reference>
<keyword evidence="2 3" id="KW-0067">ATP-binding</keyword>
<name>A0ABR2HHU5_9EUKA</name>
<dbReference type="PROSITE" id="PS50011">
    <property type="entry name" value="PROTEIN_KINASE_DOM"/>
    <property type="match status" value="1"/>
</dbReference>
<keyword evidence="7" id="KW-1185">Reference proteome</keyword>
<accession>A0ABR2HHU5</accession>
<dbReference type="InterPro" id="IPR011009">
    <property type="entry name" value="Kinase-like_dom_sf"/>
</dbReference>
<keyword evidence="4" id="KW-0723">Serine/threonine-protein kinase</keyword>
<dbReference type="PROSITE" id="PS00107">
    <property type="entry name" value="PROTEIN_KINASE_ATP"/>
    <property type="match status" value="1"/>
</dbReference>
<evidence type="ECO:0000313" key="6">
    <source>
        <dbReference type="EMBL" id="KAK8847812.1"/>
    </source>
</evidence>
<evidence type="ECO:0000256" key="2">
    <source>
        <dbReference type="ARBA" id="ARBA00022840"/>
    </source>
</evidence>
<dbReference type="Gene3D" id="1.10.510.10">
    <property type="entry name" value="Transferase(Phosphotransferase) domain 1"/>
    <property type="match status" value="1"/>
</dbReference>
<evidence type="ECO:0000256" key="4">
    <source>
        <dbReference type="RuleBase" id="RU000304"/>
    </source>
</evidence>
<dbReference type="Pfam" id="PF00069">
    <property type="entry name" value="Pkinase"/>
    <property type="match status" value="1"/>
</dbReference>
<keyword evidence="1 3" id="KW-0547">Nucleotide-binding</keyword>
<dbReference type="InterPro" id="IPR000719">
    <property type="entry name" value="Prot_kinase_dom"/>
</dbReference>
<organism evidence="6 7">
    <name type="scientific">Tritrichomonas musculus</name>
    <dbReference type="NCBI Taxonomy" id="1915356"/>
    <lineage>
        <taxon>Eukaryota</taxon>
        <taxon>Metamonada</taxon>
        <taxon>Parabasalia</taxon>
        <taxon>Tritrichomonadida</taxon>
        <taxon>Tritrichomonadidae</taxon>
        <taxon>Tritrichomonas</taxon>
    </lineage>
</organism>
<dbReference type="SUPFAM" id="SSF56112">
    <property type="entry name" value="Protein kinase-like (PK-like)"/>
    <property type="match status" value="1"/>
</dbReference>
<keyword evidence="4" id="KW-0808">Transferase</keyword>
<proteinExistence type="inferred from homology"/>
<evidence type="ECO:0000256" key="1">
    <source>
        <dbReference type="ARBA" id="ARBA00022741"/>
    </source>
</evidence>
<dbReference type="PANTHER" id="PTHR24346:SF30">
    <property type="entry name" value="MATERNAL EMBRYONIC LEUCINE ZIPPER KINASE"/>
    <property type="match status" value="1"/>
</dbReference>
<dbReference type="EMBL" id="JAPFFF010000027">
    <property type="protein sequence ID" value="KAK8847812.1"/>
    <property type="molecule type" value="Genomic_DNA"/>
</dbReference>
<protein>
    <recommendedName>
        <fullName evidence="5">Protein kinase domain-containing protein</fullName>
    </recommendedName>
</protein>
<comment type="caution">
    <text evidence="6">The sequence shown here is derived from an EMBL/GenBank/DDBJ whole genome shotgun (WGS) entry which is preliminary data.</text>
</comment>
<dbReference type="CDD" id="cd14003">
    <property type="entry name" value="STKc_AMPK-like"/>
    <property type="match status" value="1"/>
</dbReference>
<sequence>MEQKIYAKIADEFEIQIPLHFGHYDYVRNIGTGSFSVVALVTERNTNQQYACKICSRQLLMSKNIFDRFEREVRIMQSLCHPSLVQLFDVVYDQNLIYLIMEYCLNGELFQVIADHGSLDENLARRMFGQIVEGMTYIHSRDIAHRDLKPENILLDAGMNAKITDFGLCHQADEKTLLRTPCGSPFYASPEILSSVPYDGKLSDVWSLGVVLYTMVTGALPWNDTNQIQLFKQIIDANFVIPRSLSPQLRDLISRLMRPDPNDRPTMSDILKHPWLIGDDLPDPFQSMAQNRRKSDFCQSQPQSLNQKTVTTLRRPLIIRPQVPQSSISTSSFCSQNQPIQSLIRRVPPSSAKRNKSSMVQKGNVTPTVVMVQRSAAPID</sequence>
<dbReference type="PROSITE" id="PS00108">
    <property type="entry name" value="PROTEIN_KINASE_ST"/>
    <property type="match status" value="1"/>
</dbReference>
<gene>
    <name evidence="6" type="ORF">M9Y10_018844</name>
</gene>
<dbReference type="InterPro" id="IPR017441">
    <property type="entry name" value="Protein_kinase_ATP_BS"/>
</dbReference>
<keyword evidence="4" id="KW-0418">Kinase</keyword>